<dbReference type="GO" id="GO:1990351">
    <property type="term" value="C:transporter complex"/>
    <property type="evidence" value="ECO:0007669"/>
    <property type="project" value="TreeGrafter"/>
</dbReference>
<dbReference type="Pfam" id="PF19838">
    <property type="entry name" value="LptD_2"/>
    <property type="match status" value="1"/>
</dbReference>
<reference evidence="3 4" key="1">
    <citation type="journal article" date="2016" name="Nat. Commun.">
        <title>Thousands of microbial genomes shed light on interconnected biogeochemical processes in an aquifer system.</title>
        <authorList>
            <person name="Anantharaman K."/>
            <person name="Brown C.T."/>
            <person name="Hug L.A."/>
            <person name="Sharon I."/>
            <person name="Castelle C.J."/>
            <person name="Probst A.J."/>
            <person name="Thomas B.C."/>
            <person name="Singh A."/>
            <person name="Wilkins M.J."/>
            <person name="Karaoz U."/>
            <person name="Brodie E.L."/>
            <person name="Williams K.H."/>
            <person name="Hubbard S.S."/>
            <person name="Banfield J.F."/>
        </authorList>
    </citation>
    <scope>NUCLEOTIDE SEQUENCE [LARGE SCALE GENOMIC DNA]</scope>
    <source>
        <strain evidence="4">RIFCSPLOWO2_12_FULL_64_10</strain>
    </source>
</reference>
<evidence type="ECO:0000256" key="1">
    <source>
        <dbReference type="SAM" id="MobiDB-lite"/>
    </source>
</evidence>
<sequence>MQNATVAFALVLAALIPLICVGGAFGQGADSLSVRGLSGAVEDSGAVRYEADRVTYDLSSGEMVLEGRVRLRYREVDLSAGRVVFHRERRLLAAEGAPDSTGRIVDLPIFRRAGEEVRGVRMTYDLRTGQGQVTEGRTTFERKVLHGATIRTGQDRTVRIRGGSLTTCDLDHPHTDFYCRDLKVIPDDKAIARSVLFRVGGFPVAWAPFYVFPIKQGRHSGILTPNFGGNARDGLFVTNLGYYFGSSDYWDATTSLSLRERGGALLRTDARYALRDRFNGALDVAFEARRSGGQTTGHGWRAEGEHYQRLGRLSTLRGSGSFLSDREFNRQNSSDLYDRLNRSLRSNLSYDRRWEGSGNSLQVIFLHEQDLETEETRFLSFPSITFRGGHRPLWKADPSPGPSPTRGGERGGRPWYETIFYSFNGGLTNGFTRVKAPGEDAQRLDLAGGLSMSSQQQAFGWLHLTPGLTINQRLSRNDQGAPTRQEGYAASTSMGTALYGLFRTHVGRLRAVRHVVRPSLSFSFSQDATTQGGMFGFGGRRRAGDPRRTLAMGLGNTFQVKTEVDGKERRSDFATADLFTNYDFEAQGRGWSPLTLSAALKPDRRFDVRLNASADLYDEAGRFTPLRPHLNSLNVTSILRLAGRREARGERRESEVGGRESGPGVYDPGFGFERDLYADVVDSRQPWQVTLTHYHTLTRFSGGSSKTSVLKLGAAFNLTGGWRFDYSINGSLAPDRRLTAQTVSVYRSLHEWEMRVSWSPTGFNRGAYFKLNLKDIPQFKIERRSGAMGGF</sequence>
<dbReference type="InterPro" id="IPR050218">
    <property type="entry name" value="LptD"/>
</dbReference>
<dbReference type="EMBL" id="MFKF01000173">
    <property type="protein sequence ID" value="OGG51720.1"/>
    <property type="molecule type" value="Genomic_DNA"/>
</dbReference>
<dbReference type="InterPro" id="IPR045659">
    <property type="entry name" value="LptD_2"/>
</dbReference>
<dbReference type="GO" id="GO:0009279">
    <property type="term" value="C:cell outer membrane"/>
    <property type="evidence" value="ECO:0007669"/>
    <property type="project" value="TreeGrafter"/>
</dbReference>
<name>A0A1F6CRK6_HANXR</name>
<accession>A0A1F6CRK6</accession>
<feature type="domain" description="LPS-assembly protein LptD central" evidence="2">
    <location>
        <begin position="199"/>
        <end position="617"/>
    </location>
</feature>
<evidence type="ECO:0000259" key="2">
    <source>
        <dbReference type="Pfam" id="PF19838"/>
    </source>
</evidence>
<dbReference type="PANTHER" id="PTHR30189">
    <property type="entry name" value="LPS-ASSEMBLY PROTEIN"/>
    <property type="match status" value="1"/>
</dbReference>
<dbReference type="AlphaFoldDB" id="A0A1F6CRK6"/>
<gene>
    <name evidence="3" type="ORF">A3F84_23520</name>
</gene>
<comment type="caution">
    <text evidence="3">The sequence shown here is derived from an EMBL/GenBank/DDBJ whole genome shotgun (WGS) entry which is preliminary data.</text>
</comment>
<dbReference type="PANTHER" id="PTHR30189:SF1">
    <property type="entry name" value="LPS-ASSEMBLY PROTEIN LPTD"/>
    <property type="match status" value="1"/>
</dbReference>
<evidence type="ECO:0000313" key="4">
    <source>
        <dbReference type="Proteomes" id="UP000178606"/>
    </source>
</evidence>
<organism evidence="3 4">
    <name type="scientific">Handelsmanbacteria sp. (strain RIFCSPLOWO2_12_FULL_64_10)</name>
    <dbReference type="NCBI Taxonomy" id="1817868"/>
    <lineage>
        <taxon>Bacteria</taxon>
        <taxon>Candidatus Handelsmaniibacteriota</taxon>
    </lineage>
</organism>
<evidence type="ECO:0000313" key="3">
    <source>
        <dbReference type="EMBL" id="OGG51720.1"/>
    </source>
</evidence>
<proteinExistence type="predicted"/>
<feature type="region of interest" description="Disordered" evidence="1">
    <location>
        <begin position="392"/>
        <end position="412"/>
    </location>
</feature>
<protein>
    <recommendedName>
        <fullName evidence="2">LPS-assembly protein LptD central domain-containing protein</fullName>
    </recommendedName>
</protein>
<dbReference type="Proteomes" id="UP000178606">
    <property type="component" value="Unassembled WGS sequence"/>
</dbReference>